<proteinExistence type="predicted"/>
<dbReference type="Proteomes" id="UP001497453">
    <property type="component" value="Chromosome 7"/>
</dbReference>
<protein>
    <submittedName>
        <fullName evidence="1">Uncharacterized protein</fullName>
    </submittedName>
</protein>
<keyword evidence="2" id="KW-1185">Reference proteome</keyword>
<accession>A0ABP1E3B1</accession>
<name>A0ABP1E3B1_9APHY</name>
<dbReference type="EMBL" id="OZ037950">
    <property type="protein sequence ID" value="CAL1713727.1"/>
    <property type="molecule type" value="Genomic_DNA"/>
</dbReference>
<gene>
    <name evidence="1" type="ORF">GFSPODELE1_LOCUS9444</name>
</gene>
<evidence type="ECO:0000313" key="1">
    <source>
        <dbReference type="EMBL" id="CAL1713727.1"/>
    </source>
</evidence>
<reference evidence="2" key="1">
    <citation type="submission" date="2024-04" db="EMBL/GenBank/DDBJ databases">
        <authorList>
            <person name="Shaw F."/>
            <person name="Minotto A."/>
        </authorList>
    </citation>
    <scope>NUCLEOTIDE SEQUENCE [LARGE SCALE GENOMIC DNA]</scope>
</reference>
<organism evidence="1 2">
    <name type="scientific">Somion occarium</name>
    <dbReference type="NCBI Taxonomy" id="3059160"/>
    <lineage>
        <taxon>Eukaryota</taxon>
        <taxon>Fungi</taxon>
        <taxon>Dikarya</taxon>
        <taxon>Basidiomycota</taxon>
        <taxon>Agaricomycotina</taxon>
        <taxon>Agaricomycetes</taxon>
        <taxon>Polyporales</taxon>
        <taxon>Cerrenaceae</taxon>
        <taxon>Somion</taxon>
    </lineage>
</organism>
<evidence type="ECO:0000313" key="2">
    <source>
        <dbReference type="Proteomes" id="UP001497453"/>
    </source>
</evidence>
<sequence length="248" mass="28474">MQECHCANGYLRTTTRLHRPGQHGNSGETYRHCSRRTIIEHRNISLQPLEAVPVINCPLLSVSPRPRQPSVTSQIPPCPLYAIKRILTLEAVYAFFGGSLIPSYLSTVGTCEVVVGFGYRTVDTKFQRDCPADSLNQCLERFRVTWSSFCSYTFTLLICTYGQKHHLVVNNRQHYRRRIKDSRTRLRPLFESVCSSSSAVHRASQSRPDHEVCGVKRLTRITRHRLNCVSSMRSMLECELFRTAERLQ</sequence>